<dbReference type="AlphaFoldDB" id="A0A4Z2GE16"/>
<proteinExistence type="predicted"/>
<evidence type="ECO:0000313" key="1">
    <source>
        <dbReference type="EMBL" id="TNN51143.1"/>
    </source>
</evidence>
<gene>
    <name evidence="1" type="ORF">EYF80_038664</name>
</gene>
<reference evidence="1 2" key="1">
    <citation type="submission" date="2019-03" db="EMBL/GenBank/DDBJ databases">
        <title>First draft genome of Liparis tanakae, snailfish: a comprehensive survey of snailfish specific genes.</title>
        <authorList>
            <person name="Kim W."/>
            <person name="Song I."/>
            <person name="Jeong J.-H."/>
            <person name="Kim D."/>
            <person name="Kim S."/>
            <person name="Ryu S."/>
            <person name="Song J.Y."/>
            <person name="Lee S.K."/>
        </authorList>
    </citation>
    <scope>NUCLEOTIDE SEQUENCE [LARGE SCALE GENOMIC DNA]</scope>
    <source>
        <tissue evidence="1">Muscle</tissue>
    </source>
</reference>
<evidence type="ECO:0000313" key="2">
    <source>
        <dbReference type="Proteomes" id="UP000314294"/>
    </source>
</evidence>
<keyword evidence="2" id="KW-1185">Reference proteome</keyword>
<organism evidence="1 2">
    <name type="scientific">Liparis tanakae</name>
    <name type="common">Tanaka's snailfish</name>
    <dbReference type="NCBI Taxonomy" id="230148"/>
    <lineage>
        <taxon>Eukaryota</taxon>
        <taxon>Metazoa</taxon>
        <taxon>Chordata</taxon>
        <taxon>Craniata</taxon>
        <taxon>Vertebrata</taxon>
        <taxon>Euteleostomi</taxon>
        <taxon>Actinopterygii</taxon>
        <taxon>Neopterygii</taxon>
        <taxon>Teleostei</taxon>
        <taxon>Neoteleostei</taxon>
        <taxon>Acanthomorphata</taxon>
        <taxon>Eupercaria</taxon>
        <taxon>Perciformes</taxon>
        <taxon>Cottioidei</taxon>
        <taxon>Cottales</taxon>
        <taxon>Liparidae</taxon>
        <taxon>Liparis</taxon>
    </lineage>
</organism>
<name>A0A4Z2GE16_9TELE</name>
<dbReference type="EMBL" id="SRLO01000593">
    <property type="protein sequence ID" value="TNN51143.1"/>
    <property type="molecule type" value="Genomic_DNA"/>
</dbReference>
<accession>A0A4Z2GE16</accession>
<dbReference type="Proteomes" id="UP000314294">
    <property type="component" value="Unassembled WGS sequence"/>
</dbReference>
<comment type="caution">
    <text evidence="1">The sequence shown here is derived from an EMBL/GenBank/DDBJ whole genome shotgun (WGS) entry which is preliminary data.</text>
</comment>
<protein>
    <submittedName>
        <fullName evidence="1">Uncharacterized protein</fullName>
    </submittedName>
</protein>
<sequence length="94" mass="10750">MSYLTSFYIKDSTLELWRCASRTDDKHILETIDSLRIRVKIVQKNTGKSEKKKKKEAEDPKINECRRCVKSVGLFLEGGFFEGKMSAVLQSSSS</sequence>